<dbReference type="GO" id="GO:0016226">
    <property type="term" value="P:iron-sulfur cluster assembly"/>
    <property type="evidence" value="ECO:0007669"/>
    <property type="project" value="InterPro"/>
</dbReference>
<dbReference type="SUPFAM" id="SSF117916">
    <property type="entry name" value="Fe-S cluster assembly (FSCA) domain-like"/>
    <property type="match status" value="1"/>
</dbReference>
<dbReference type="OrthoDB" id="9809679at2"/>
<reference evidence="10 11" key="1">
    <citation type="submission" date="2019-02" db="EMBL/GenBank/DDBJ databases">
        <title>Deep-cultivation of Planctomycetes and their phenomic and genomic characterization uncovers novel biology.</title>
        <authorList>
            <person name="Wiegand S."/>
            <person name="Jogler M."/>
            <person name="Boedeker C."/>
            <person name="Pinto D."/>
            <person name="Vollmers J."/>
            <person name="Rivas-Marin E."/>
            <person name="Kohn T."/>
            <person name="Peeters S.H."/>
            <person name="Heuer A."/>
            <person name="Rast P."/>
            <person name="Oberbeckmann S."/>
            <person name="Bunk B."/>
            <person name="Jeske O."/>
            <person name="Meyerdierks A."/>
            <person name="Storesund J.E."/>
            <person name="Kallscheuer N."/>
            <person name="Luecker S."/>
            <person name="Lage O.M."/>
            <person name="Pohl T."/>
            <person name="Merkel B.J."/>
            <person name="Hornburger P."/>
            <person name="Mueller R.-W."/>
            <person name="Bruemmer F."/>
            <person name="Labrenz M."/>
            <person name="Spormann A.M."/>
            <person name="Op Den Camp H."/>
            <person name="Overmann J."/>
            <person name="Amann R."/>
            <person name="Jetten M.S.M."/>
            <person name="Mascher T."/>
            <person name="Medema M.H."/>
            <person name="Devos D.P."/>
            <person name="Kaster A.-K."/>
            <person name="Ovreas L."/>
            <person name="Rohde M."/>
            <person name="Galperin M.Y."/>
            <person name="Jogler C."/>
        </authorList>
    </citation>
    <scope>NUCLEOTIDE SEQUENCE [LARGE SCALE GENOMIC DNA]</scope>
    <source>
        <strain evidence="10 11">Enr8</strain>
    </source>
</reference>
<dbReference type="HAMAP" id="MF_02040">
    <property type="entry name" value="Mrp_NBP35"/>
    <property type="match status" value="1"/>
</dbReference>
<name>A0A5C5V1V9_9BACT</name>
<evidence type="ECO:0000313" key="10">
    <source>
        <dbReference type="EMBL" id="TWT31950.1"/>
    </source>
</evidence>
<evidence type="ECO:0000256" key="3">
    <source>
        <dbReference type="ARBA" id="ARBA00022723"/>
    </source>
</evidence>
<sequence length="360" mass="38181">MSDTQPQVADVIRVLEKLADPLTGRPVTKTDQVKEIDLLDGKLTLTLELTTHSAPLWEETRQKGIGLLKSALPQLTEVTINLAEHKSKIEAIGQVGLTVRSVIAVGSGKGGVGKSTIAASLAFALKDAGAKVGLLDADVYGPSVPHLLGLSGRPELIAEKKIAPLERDGVKVMSMGFLVEPERAVIWRGPMLHGAITQFLRDTAWGELDYLIIDMPPGTGDIALTLSQLLPLTGSVVVCTPQDVALLDAVKAIAMFNTVKIPVLGVVENMSGFICPDTGKEWDIFGKGGAKKKAEEMNVPFLGDVPITISIREKGDQGAAPQVVQDEQTAGHFQTICQNLVRGLAESAAANPPMPTLTVL</sequence>
<feature type="binding site" evidence="8">
    <location>
        <begin position="108"/>
        <end position="115"/>
    </location>
    <ligand>
        <name>ATP</name>
        <dbReference type="ChEBI" id="CHEBI:30616"/>
    </ligand>
</feature>
<dbReference type="GO" id="GO:0046872">
    <property type="term" value="F:metal ion binding"/>
    <property type="evidence" value="ECO:0007669"/>
    <property type="project" value="UniProtKB-KW"/>
</dbReference>
<evidence type="ECO:0000256" key="5">
    <source>
        <dbReference type="ARBA" id="ARBA00022840"/>
    </source>
</evidence>
<comment type="caution">
    <text evidence="10">The sequence shown here is derived from an EMBL/GenBank/DDBJ whole genome shotgun (WGS) entry which is preliminary data.</text>
</comment>
<dbReference type="RefSeq" id="WP_146434499.1">
    <property type="nucleotide sequence ID" value="NZ_SJPF01000004.1"/>
</dbReference>
<dbReference type="Pfam" id="PF10609">
    <property type="entry name" value="ParA"/>
    <property type="match status" value="1"/>
</dbReference>
<dbReference type="Gene3D" id="3.40.50.300">
    <property type="entry name" value="P-loop containing nucleotide triphosphate hydrolases"/>
    <property type="match status" value="1"/>
</dbReference>
<keyword evidence="3 8" id="KW-0479">Metal-binding</keyword>
<dbReference type="InterPro" id="IPR027417">
    <property type="entry name" value="P-loop_NTPase"/>
</dbReference>
<dbReference type="SUPFAM" id="SSF52540">
    <property type="entry name" value="P-loop containing nucleoside triphosphate hydrolases"/>
    <property type="match status" value="1"/>
</dbReference>
<evidence type="ECO:0000313" key="11">
    <source>
        <dbReference type="Proteomes" id="UP000318878"/>
    </source>
</evidence>
<dbReference type="GO" id="GO:0016887">
    <property type="term" value="F:ATP hydrolysis activity"/>
    <property type="evidence" value="ECO:0007669"/>
    <property type="project" value="UniProtKB-UniRule"/>
</dbReference>
<dbReference type="InterPro" id="IPR034904">
    <property type="entry name" value="FSCA_dom_sf"/>
</dbReference>
<keyword evidence="5 8" id="KW-0067">ATP-binding</keyword>
<comment type="similarity">
    <text evidence="8">Belongs to the Mrp/NBP35 ATP-binding proteins family.</text>
</comment>
<feature type="domain" description="MIP18 family-like" evidence="9">
    <location>
        <begin position="9"/>
        <end position="80"/>
    </location>
</feature>
<dbReference type="GO" id="GO:0005524">
    <property type="term" value="F:ATP binding"/>
    <property type="evidence" value="ECO:0007669"/>
    <property type="project" value="UniProtKB-UniRule"/>
</dbReference>
<keyword evidence="8" id="KW-0378">Hydrolase</keyword>
<comment type="subunit">
    <text evidence="8">Homodimer.</text>
</comment>
<protein>
    <recommendedName>
        <fullName evidence="8">Iron-sulfur cluster carrier protein</fullName>
    </recommendedName>
</protein>
<keyword evidence="6 8" id="KW-0408">Iron</keyword>
<keyword evidence="4 8" id="KW-0547">Nucleotide-binding</keyword>
<dbReference type="CDD" id="cd02037">
    <property type="entry name" value="Mrp_NBP35"/>
    <property type="match status" value="1"/>
</dbReference>
<evidence type="ECO:0000256" key="7">
    <source>
        <dbReference type="ARBA" id="ARBA00023014"/>
    </source>
</evidence>
<dbReference type="Pfam" id="PF01883">
    <property type="entry name" value="FeS_assembly_P"/>
    <property type="match status" value="1"/>
</dbReference>
<evidence type="ECO:0000256" key="6">
    <source>
        <dbReference type="ARBA" id="ARBA00023004"/>
    </source>
</evidence>
<accession>A0A5C5V1V9</accession>
<dbReference type="FunFam" id="3.40.50.300:FF:001119">
    <property type="entry name" value="Iron-sulfur cluster carrier protein"/>
    <property type="match status" value="1"/>
</dbReference>
<comment type="function">
    <text evidence="8">Binds and transfers iron-sulfur (Fe-S) clusters to target apoproteins. Can hydrolyze ATP.</text>
</comment>
<dbReference type="PANTHER" id="PTHR42961:SF2">
    <property type="entry name" value="IRON-SULFUR PROTEIN NUBPL"/>
    <property type="match status" value="1"/>
</dbReference>
<dbReference type="GO" id="GO:0140663">
    <property type="term" value="F:ATP-dependent FeS chaperone activity"/>
    <property type="evidence" value="ECO:0007669"/>
    <property type="project" value="InterPro"/>
</dbReference>
<dbReference type="PANTHER" id="PTHR42961">
    <property type="entry name" value="IRON-SULFUR PROTEIN NUBPL"/>
    <property type="match status" value="1"/>
</dbReference>
<dbReference type="InterPro" id="IPR019591">
    <property type="entry name" value="Mrp/NBP35_ATP-bd"/>
</dbReference>
<gene>
    <name evidence="10" type="primary">ylxH_2</name>
    <name evidence="10" type="ORF">Enr8_38760</name>
</gene>
<organism evidence="10 11">
    <name type="scientific">Blastopirellula retiformator</name>
    <dbReference type="NCBI Taxonomy" id="2527970"/>
    <lineage>
        <taxon>Bacteria</taxon>
        <taxon>Pseudomonadati</taxon>
        <taxon>Planctomycetota</taxon>
        <taxon>Planctomycetia</taxon>
        <taxon>Pirellulales</taxon>
        <taxon>Pirellulaceae</taxon>
        <taxon>Blastopirellula</taxon>
    </lineage>
</organism>
<dbReference type="GO" id="GO:0051539">
    <property type="term" value="F:4 iron, 4 sulfur cluster binding"/>
    <property type="evidence" value="ECO:0007669"/>
    <property type="project" value="TreeGrafter"/>
</dbReference>
<comment type="similarity">
    <text evidence="1">In the N-terminal section; belongs to the MIP18 family.</text>
</comment>
<evidence type="ECO:0000259" key="9">
    <source>
        <dbReference type="Pfam" id="PF01883"/>
    </source>
</evidence>
<evidence type="ECO:0000256" key="2">
    <source>
        <dbReference type="ARBA" id="ARBA00008205"/>
    </source>
</evidence>
<proteinExistence type="inferred from homology"/>
<dbReference type="InterPro" id="IPR002744">
    <property type="entry name" value="MIP18-like"/>
</dbReference>
<keyword evidence="11" id="KW-1185">Reference proteome</keyword>
<dbReference type="AlphaFoldDB" id="A0A5C5V1V9"/>
<dbReference type="EMBL" id="SJPF01000004">
    <property type="protein sequence ID" value="TWT31950.1"/>
    <property type="molecule type" value="Genomic_DNA"/>
</dbReference>
<evidence type="ECO:0000256" key="1">
    <source>
        <dbReference type="ARBA" id="ARBA00007352"/>
    </source>
</evidence>
<evidence type="ECO:0000256" key="8">
    <source>
        <dbReference type="HAMAP-Rule" id="MF_02040"/>
    </source>
</evidence>
<dbReference type="PROSITE" id="PS01215">
    <property type="entry name" value="MRP"/>
    <property type="match status" value="1"/>
</dbReference>
<keyword evidence="7 8" id="KW-0411">Iron-sulfur</keyword>
<comment type="similarity">
    <text evidence="2">In the C-terminal section; belongs to the Mrp/NBP35 ATP-binding proteins family.</text>
</comment>
<dbReference type="InterPro" id="IPR000808">
    <property type="entry name" value="Mrp-like_CS"/>
</dbReference>
<dbReference type="Proteomes" id="UP000318878">
    <property type="component" value="Unassembled WGS sequence"/>
</dbReference>
<dbReference type="InterPro" id="IPR044304">
    <property type="entry name" value="NUBPL-like"/>
</dbReference>
<evidence type="ECO:0000256" key="4">
    <source>
        <dbReference type="ARBA" id="ARBA00022741"/>
    </source>
</evidence>
<dbReference type="InterPro" id="IPR033756">
    <property type="entry name" value="YlxH/NBP35"/>
</dbReference>